<accession>A0A1E3BSG5</accession>
<dbReference type="GO" id="GO:0046983">
    <property type="term" value="F:protein dimerization activity"/>
    <property type="evidence" value="ECO:0007669"/>
    <property type="project" value="InterPro"/>
</dbReference>
<dbReference type="OrthoDB" id="4509917at2759"/>
<dbReference type="STRING" id="573508.A0A1E3BSG5"/>
<evidence type="ECO:0000313" key="4">
    <source>
        <dbReference type="Proteomes" id="UP000094569"/>
    </source>
</evidence>
<organism evidence="3 4">
    <name type="scientific">Aspergillus cristatus</name>
    <name type="common">Chinese Fuzhuan brick tea-fermentation fungus</name>
    <name type="synonym">Eurotium cristatum</name>
    <dbReference type="NCBI Taxonomy" id="573508"/>
    <lineage>
        <taxon>Eukaryota</taxon>
        <taxon>Fungi</taxon>
        <taxon>Dikarya</taxon>
        <taxon>Ascomycota</taxon>
        <taxon>Pezizomycotina</taxon>
        <taxon>Eurotiomycetes</taxon>
        <taxon>Eurotiomycetidae</taxon>
        <taxon>Eurotiales</taxon>
        <taxon>Aspergillaceae</taxon>
        <taxon>Aspergillus</taxon>
        <taxon>Aspergillus subgen. Aspergillus</taxon>
    </lineage>
</organism>
<keyword evidence="4" id="KW-1185">Reference proteome</keyword>
<evidence type="ECO:0000256" key="1">
    <source>
        <dbReference type="SAM" id="MobiDB-lite"/>
    </source>
</evidence>
<dbReference type="Pfam" id="PF05699">
    <property type="entry name" value="Dimer_Tnp_hAT"/>
    <property type="match status" value="1"/>
</dbReference>
<proteinExistence type="predicted"/>
<evidence type="ECO:0000259" key="2">
    <source>
        <dbReference type="Pfam" id="PF05699"/>
    </source>
</evidence>
<name>A0A1E3BSG5_ASPCR</name>
<reference evidence="3 4" key="1">
    <citation type="journal article" date="2016" name="BMC Genomics">
        <title>Comparative genomic and transcriptomic analyses of the Fuzhuan brick tea-fermentation fungus Aspergillus cristatus.</title>
        <authorList>
            <person name="Ge Y."/>
            <person name="Wang Y."/>
            <person name="Liu Y."/>
            <person name="Tan Y."/>
            <person name="Ren X."/>
            <person name="Zhang X."/>
            <person name="Hyde K.D."/>
            <person name="Liu Y."/>
            <person name="Liu Z."/>
        </authorList>
    </citation>
    <scope>NUCLEOTIDE SEQUENCE [LARGE SCALE GENOMIC DNA]</scope>
    <source>
        <strain evidence="3 4">GZAAS20.1005</strain>
    </source>
</reference>
<feature type="region of interest" description="Disordered" evidence="1">
    <location>
        <begin position="142"/>
        <end position="206"/>
    </location>
</feature>
<comment type="caution">
    <text evidence="3">The sequence shown here is derived from an EMBL/GenBank/DDBJ whole genome shotgun (WGS) entry which is preliminary data.</text>
</comment>
<dbReference type="InterPro" id="IPR012337">
    <property type="entry name" value="RNaseH-like_sf"/>
</dbReference>
<sequence>MIDTLGTLTVHPLNFWRDHEHEFPILASAARDILSIPATGAGVERLFNSARDICHYRRGSLKSTTIRDLMMFKCATGFDLDQQELVSMSQFLSKEEREIGYEDQAAQNGPEAQCEISDTEEDDLQAVGPQQTGVALGMASQLTTTQRQATESESEPEGQDSLENNNEPVLPSIPRWLITERDGSSGLRTSGRICRPSKRLRDDDFV</sequence>
<dbReference type="Proteomes" id="UP000094569">
    <property type="component" value="Unassembled WGS sequence"/>
</dbReference>
<gene>
    <name evidence="3" type="ORF">SI65_01406</name>
</gene>
<feature type="compositionally biased region" description="Polar residues" evidence="1">
    <location>
        <begin position="142"/>
        <end position="151"/>
    </location>
</feature>
<protein>
    <recommendedName>
        <fullName evidence="2">HAT C-terminal dimerisation domain-containing protein</fullName>
    </recommendedName>
</protein>
<evidence type="ECO:0000313" key="3">
    <source>
        <dbReference type="EMBL" id="ODM23817.1"/>
    </source>
</evidence>
<dbReference type="AlphaFoldDB" id="A0A1E3BSG5"/>
<dbReference type="InterPro" id="IPR008906">
    <property type="entry name" value="HATC_C_dom"/>
</dbReference>
<feature type="domain" description="HAT C-terminal dimerisation" evidence="2">
    <location>
        <begin position="10"/>
        <end position="71"/>
    </location>
</feature>
<dbReference type="SUPFAM" id="SSF53098">
    <property type="entry name" value="Ribonuclease H-like"/>
    <property type="match status" value="1"/>
</dbReference>
<dbReference type="EMBL" id="JXNT01000001">
    <property type="protein sequence ID" value="ODM23817.1"/>
    <property type="molecule type" value="Genomic_DNA"/>
</dbReference>
<dbReference type="VEuPathDB" id="FungiDB:SI65_01406"/>